<protein>
    <recommendedName>
        <fullName evidence="5 13">Phosphomannomutase</fullName>
        <ecNumber evidence="5 13">5.4.2.8</ecNumber>
    </recommendedName>
</protein>
<keyword evidence="9 13" id="KW-0413">Isomerase</keyword>
<dbReference type="PANTHER" id="PTHR10466:SF0">
    <property type="entry name" value="PHOSPHOMANNOMUTASE"/>
    <property type="match status" value="1"/>
</dbReference>
<keyword evidence="16" id="KW-1185">Reference proteome</keyword>
<feature type="active site" description="Proton donor/acceptor" evidence="10">
    <location>
        <position position="258"/>
    </location>
</feature>
<feature type="binding site" evidence="11">
    <location>
        <position position="428"/>
    </location>
    <ligand>
        <name>alpha-D-mannose 1-phosphate</name>
        <dbReference type="ChEBI" id="CHEBI:58409"/>
    </ligand>
</feature>
<dbReference type="InterPro" id="IPR036412">
    <property type="entry name" value="HAD-like_sf"/>
</dbReference>
<feature type="binding site" evidence="12">
    <location>
        <position position="258"/>
    </location>
    <ligand>
        <name>Mg(2+)</name>
        <dbReference type="ChEBI" id="CHEBI:18420"/>
        <label>1</label>
    </ligand>
</feature>
<evidence type="ECO:0000256" key="6">
    <source>
        <dbReference type="ARBA" id="ARBA00022490"/>
    </source>
</evidence>
<dbReference type="SFLD" id="SFLDG01143">
    <property type="entry name" value="C2.B.3:_Phosphomannomutase_Lik"/>
    <property type="match status" value="1"/>
</dbReference>
<dbReference type="Proteomes" id="UP000188318">
    <property type="component" value="Unassembled WGS sequence"/>
</dbReference>
<evidence type="ECO:0000313" key="16">
    <source>
        <dbReference type="Proteomes" id="UP000188318"/>
    </source>
</evidence>
<dbReference type="GO" id="GO:0006487">
    <property type="term" value="P:protein N-linked glycosylation"/>
    <property type="evidence" value="ECO:0007669"/>
    <property type="project" value="TreeGrafter"/>
</dbReference>
<dbReference type="PANTHER" id="PTHR10466">
    <property type="entry name" value="PHOSPHOMANNOMUTASE"/>
    <property type="match status" value="1"/>
</dbReference>
<comment type="cofactor">
    <cofactor evidence="12">
        <name>Mg(2+)</name>
        <dbReference type="ChEBI" id="CHEBI:18420"/>
    </cofactor>
</comment>
<dbReference type="PRINTS" id="PR00625">
    <property type="entry name" value="JDOMAIN"/>
</dbReference>
<comment type="subunit">
    <text evidence="4 13">Homodimer.</text>
</comment>
<feature type="binding site" evidence="12">
    <location>
        <position position="462"/>
    </location>
    <ligand>
        <name>Mg(2+)</name>
        <dbReference type="ChEBI" id="CHEBI:18420"/>
        <label>1</label>
    </ligand>
</feature>
<dbReference type="UniPathway" id="UPA00126">
    <property type="reaction ID" value="UER00424"/>
</dbReference>
<keyword evidence="8 12" id="KW-0460">Magnesium</keyword>
<evidence type="ECO:0000256" key="5">
    <source>
        <dbReference type="ARBA" id="ARBA00012730"/>
    </source>
</evidence>
<dbReference type="OMA" id="DEIFPHT"/>
<dbReference type="OrthoDB" id="10264771at2759"/>
<comment type="pathway">
    <text evidence="2 13">Nucleotide-sugar biosynthesis; GDP-alpha-D-mannose biosynthesis; alpha-D-mannose 1-phosphate from D-fructose 6-phosphate: step 2/2.</text>
</comment>
<feature type="binding site" evidence="12">
    <location>
        <position position="256"/>
    </location>
    <ligand>
        <name>Mg(2+)</name>
        <dbReference type="ChEBI" id="CHEBI:18420"/>
        <label>1</label>
    </ligand>
</feature>
<dbReference type="GO" id="GO:0006013">
    <property type="term" value="P:mannose metabolic process"/>
    <property type="evidence" value="ECO:0007669"/>
    <property type="project" value="TreeGrafter"/>
</dbReference>
<dbReference type="InterPro" id="IPR023214">
    <property type="entry name" value="HAD_sf"/>
</dbReference>
<dbReference type="GO" id="GO:0005829">
    <property type="term" value="C:cytosol"/>
    <property type="evidence" value="ECO:0007669"/>
    <property type="project" value="TreeGrafter"/>
</dbReference>
<feature type="active site" description="Nucleophile" evidence="10">
    <location>
        <position position="256"/>
    </location>
</feature>
<dbReference type="PROSITE" id="PS50076">
    <property type="entry name" value="DNAJ_2"/>
    <property type="match status" value="1"/>
</dbReference>
<feature type="binding site" evidence="12">
    <location>
        <position position="474"/>
    </location>
    <ligand>
        <name>Mg(2+)</name>
        <dbReference type="ChEBI" id="CHEBI:18420"/>
        <label>1</label>
    </ligand>
</feature>
<evidence type="ECO:0000256" key="11">
    <source>
        <dbReference type="PIRSR" id="PIRSR605002-2"/>
    </source>
</evidence>
<feature type="binding site" evidence="11">
    <location>
        <position position="426"/>
    </location>
    <ligand>
        <name>alpha-D-mannose 1-phosphate</name>
        <dbReference type="ChEBI" id="CHEBI:58409"/>
    </ligand>
</feature>
<dbReference type="STRING" id="602072.A0A1R3RR18"/>
<evidence type="ECO:0000256" key="8">
    <source>
        <dbReference type="ARBA" id="ARBA00022842"/>
    </source>
</evidence>
<dbReference type="SUPFAM" id="SSF46565">
    <property type="entry name" value="Chaperone J-domain"/>
    <property type="match status" value="1"/>
</dbReference>
<feature type="domain" description="J" evidence="14">
    <location>
        <begin position="6"/>
        <end position="66"/>
    </location>
</feature>
<evidence type="ECO:0000256" key="9">
    <source>
        <dbReference type="ARBA" id="ARBA00023235"/>
    </source>
</evidence>
<evidence type="ECO:0000259" key="14">
    <source>
        <dbReference type="PROSITE" id="PS50076"/>
    </source>
</evidence>
<evidence type="ECO:0000313" key="15">
    <source>
        <dbReference type="EMBL" id="OOF96936.1"/>
    </source>
</evidence>
<organism evidence="15 16">
    <name type="scientific">Aspergillus carbonarius (strain ITEM 5010)</name>
    <dbReference type="NCBI Taxonomy" id="602072"/>
    <lineage>
        <taxon>Eukaryota</taxon>
        <taxon>Fungi</taxon>
        <taxon>Dikarya</taxon>
        <taxon>Ascomycota</taxon>
        <taxon>Pezizomycotina</taxon>
        <taxon>Eurotiomycetes</taxon>
        <taxon>Eurotiomycetidae</taxon>
        <taxon>Eurotiales</taxon>
        <taxon>Aspergillaceae</taxon>
        <taxon>Aspergillus</taxon>
        <taxon>Aspergillus subgen. Circumdati</taxon>
    </lineage>
</organism>
<evidence type="ECO:0000256" key="13">
    <source>
        <dbReference type="RuleBase" id="RU361118"/>
    </source>
</evidence>
<dbReference type="Pfam" id="PF00226">
    <property type="entry name" value="DnaJ"/>
    <property type="match status" value="1"/>
</dbReference>
<evidence type="ECO:0000256" key="12">
    <source>
        <dbReference type="PIRSR" id="PIRSR605002-3"/>
    </source>
</evidence>
<evidence type="ECO:0000256" key="1">
    <source>
        <dbReference type="ARBA" id="ARBA00004496"/>
    </source>
</evidence>
<dbReference type="NCBIfam" id="TIGR01484">
    <property type="entry name" value="HAD-SF-IIB"/>
    <property type="match status" value="1"/>
</dbReference>
<dbReference type="InterPro" id="IPR005002">
    <property type="entry name" value="PMM"/>
</dbReference>
<comment type="subcellular location">
    <subcellularLocation>
        <location evidence="1 13">Cytoplasm</location>
    </subcellularLocation>
</comment>
<feature type="binding site" evidence="12">
    <location>
        <position position="476"/>
    </location>
    <ligand>
        <name>Mg(2+)</name>
        <dbReference type="ChEBI" id="CHEBI:18420"/>
        <label>1</label>
    </ligand>
</feature>
<accession>A0A1R3RR18</accession>
<dbReference type="InterPro" id="IPR036869">
    <property type="entry name" value="J_dom_sf"/>
</dbReference>
<evidence type="ECO:0000256" key="3">
    <source>
        <dbReference type="ARBA" id="ARBA00009736"/>
    </source>
</evidence>
<dbReference type="CDD" id="cd02585">
    <property type="entry name" value="HAD_PMM"/>
    <property type="match status" value="1"/>
</dbReference>
<keyword evidence="7 12" id="KW-0479">Metal-binding</keyword>
<dbReference type="CDD" id="cd06257">
    <property type="entry name" value="DnaJ"/>
    <property type="match status" value="1"/>
</dbReference>
<dbReference type="Gene3D" id="1.10.287.110">
    <property type="entry name" value="DnaJ domain"/>
    <property type="match status" value="1"/>
</dbReference>
<comment type="similarity">
    <text evidence="3 13">Belongs to the eukaryotic PMM family.</text>
</comment>
<feature type="binding site" evidence="11">
    <location>
        <position position="370"/>
    </location>
    <ligand>
        <name>alpha-D-mannose 1-phosphate</name>
        <dbReference type="ChEBI" id="CHEBI:58409"/>
    </ligand>
</feature>
<evidence type="ECO:0000256" key="2">
    <source>
        <dbReference type="ARBA" id="ARBA00004699"/>
    </source>
</evidence>
<evidence type="ECO:0000256" key="4">
    <source>
        <dbReference type="ARBA" id="ARBA00011738"/>
    </source>
</evidence>
<dbReference type="VEuPathDB" id="FungiDB:ASPCADRAFT_513992"/>
<dbReference type="SFLD" id="SFLDF00445">
    <property type="entry name" value="alpha-phosphomannomutase"/>
    <property type="match status" value="1"/>
</dbReference>
<dbReference type="Pfam" id="PF03332">
    <property type="entry name" value="PMM"/>
    <property type="match status" value="1"/>
</dbReference>
<comment type="function">
    <text evidence="13">Involved in the synthesis of the GDP-mannose and dolichol-phosphate-mannose required for a number of critical mannosyl transfer reactions.</text>
</comment>
<dbReference type="GO" id="GO:0004615">
    <property type="term" value="F:phosphomannomutase activity"/>
    <property type="evidence" value="ECO:0007669"/>
    <property type="project" value="UniProtKB-EC"/>
</dbReference>
<comment type="catalytic activity">
    <reaction evidence="13">
        <text>alpha-D-mannose 1-phosphate = D-mannose 6-phosphate</text>
        <dbReference type="Rhea" id="RHEA:11140"/>
        <dbReference type="ChEBI" id="CHEBI:58409"/>
        <dbReference type="ChEBI" id="CHEBI:58735"/>
        <dbReference type="EC" id="5.4.2.8"/>
    </reaction>
</comment>
<dbReference type="SMART" id="SM00271">
    <property type="entry name" value="DnaJ"/>
    <property type="match status" value="1"/>
</dbReference>
<dbReference type="Gene3D" id="3.30.1240.20">
    <property type="match status" value="1"/>
</dbReference>
<dbReference type="Gene3D" id="3.40.50.1000">
    <property type="entry name" value="HAD superfamily/HAD-like"/>
    <property type="match status" value="1"/>
</dbReference>
<evidence type="ECO:0000256" key="7">
    <source>
        <dbReference type="ARBA" id="ARBA00022723"/>
    </source>
</evidence>
<dbReference type="SFLD" id="SFLDG01140">
    <property type="entry name" value="C2.B:_Phosphomannomutase_and_P"/>
    <property type="match status" value="1"/>
</dbReference>
<dbReference type="SFLD" id="SFLDS00003">
    <property type="entry name" value="Haloacid_Dehalogenase"/>
    <property type="match status" value="1"/>
</dbReference>
<dbReference type="AlphaFoldDB" id="A0A1R3RR18"/>
<keyword evidence="6 13" id="KW-0963">Cytoplasm</keyword>
<proteinExistence type="inferred from homology"/>
<dbReference type="EMBL" id="KV907497">
    <property type="protein sequence ID" value="OOF96936.1"/>
    <property type="molecule type" value="Genomic_DNA"/>
</dbReference>
<feature type="binding site" evidence="12">
    <location>
        <position position="479"/>
    </location>
    <ligand>
        <name>Mg(2+)</name>
        <dbReference type="ChEBI" id="CHEBI:18420"/>
        <label>1</label>
    </ligand>
</feature>
<feature type="binding site" evidence="11">
    <location>
        <position position="381"/>
    </location>
    <ligand>
        <name>alpha-D-mannose 1-phosphate</name>
        <dbReference type="ChEBI" id="CHEBI:58409"/>
    </ligand>
</feature>
<feature type="binding site" evidence="11">
    <location>
        <position position="265"/>
    </location>
    <ligand>
        <name>alpha-D-mannose 1-phosphate</name>
        <dbReference type="ChEBI" id="CHEBI:58409"/>
    </ligand>
</feature>
<name>A0A1R3RR18_ASPC5</name>
<reference evidence="16" key="1">
    <citation type="journal article" date="2017" name="Genome Biol.">
        <title>Comparative genomics reveals high biological diversity and specific adaptations in the industrially and medically important fungal genus Aspergillus.</title>
        <authorList>
            <person name="de Vries R.P."/>
            <person name="Riley R."/>
            <person name="Wiebenga A."/>
            <person name="Aguilar-Osorio G."/>
            <person name="Amillis S."/>
            <person name="Uchima C.A."/>
            <person name="Anderluh G."/>
            <person name="Asadollahi M."/>
            <person name="Askin M."/>
            <person name="Barry K."/>
            <person name="Battaglia E."/>
            <person name="Bayram O."/>
            <person name="Benocci T."/>
            <person name="Braus-Stromeyer S.A."/>
            <person name="Caldana C."/>
            <person name="Canovas D."/>
            <person name="Cerqueira G.C."/>
            <person name="Chen F."/>
            <person name="Chen W."/>
            <person name="Choi C."/>
            <person name="Clum A."/>
            <person name="Dos Santos R.A."/>
            <person name="Damasio A.R."/>
            <person name="Diallinas G."/>
            <person name="Emri T."/>
            <person name="Fekete E."/>
            <person name="Flipphi M."/>
            <person name="Freyberg S."/>
            <person name="Gallo A."/>
            <person name="Gournas C."/>
            <person name="Habgood R."/>
            <person name="Hainaut M."/>
            <person name="Harispe M.L."/>
            <person name="Henrissat B."/>
            <person name="Hilden K.S."/>
            <person name="Hope R."/>
            <person name="Hossain A."/>
            <person name="Karabika E."/>
            <person name="Karaffa L."/>
            <person name="Karanyi Z."/>
            <person name="Krasevec N."/>
            <person name="Kuo A."/>
            <person name="Kusch H."/>
            <person name="LaButti K."/>
            <person name="Lagendijk E.L."/>
            <person name="Lapidus A."/>
            <person name="Levasseur A."/>
            <person name="Lindquist E."/>
            <person name="Lipzen A."/>
            <person name="Logrieco A.F."/>
            <person name="MacCabe A."/>
            <person name="Maekelae M.R."/>
            <person name="Malavazi I."/>
            <person name="Melin P."/>
            <person name="Meyer V."/>
            <person name="Mielnichuk N."/>
            <person name="Miskei M."/>
            <person name="Molnar A.P."/>
            <person name="Mule G."/>
            <person name="Ngan C.Y."/>
            <person name="Orejas M."/>
            <person name="Orosz E."/>
            <person name="Ouedraogo J.P."/>
            <person name="Overkamp K.M."/>
            <person name="Park H.-S."/>
            <person name="Perrone G."/>
            <person name="Piumi F."/>
            <person name="Punt P.J."/>
            <person name="Ram A.F."/>
            <person name="Ramon A."/>
            <person name="Rauscher S."/>
            <person name="Record E."/>
            <person name="Riano-Pachon D.M."/>
            <person name="Robert V."/>
            <person name="Roehrig J."/>
            <person name="Ruller R."/>
            <person name="Salamov A."/>
            <person name="Salih N.S."/>
            <person name="Samson R.A."/>
            <person name="Sandor E."/>
            <person name="Sanguinetti M."/>
            <person name="Schuetze T."/>
            <person name="Sepcic K."/>
            <person name="Shelest E."/>
            <person name="Sherlock G."/>
            <person name="Sophianopoulou V."/>
            <person name="Squina F.M."/>
            <person name="Sun H."/>
            <person name="Susca A."/>
            <person name="Todd R.B."/>
            <person name="Tsang A."/>
            <person name="Unkles S.E."/>
            <person name="van de Wiele N."/>
            <person name="van Rossen-Uffink D."/>
            <person name="Oliveira J.V."/>
            <person name="Vesth T.C."/>
            <person name="Visser J."/>
            <person name="Yu J.-H."/>
            <person name="Zhou M."/>
            <person name="Andersen M.R."/>
            <person name="Archer D.B."/>
            <person name="Baker S.E."/>
            <person name="Benoit I."/>
            <person name="Brakhage A.A."/>
            <person name="Braus G.H."/>
            <person name="Fischer R."/>
            <person name="Frisvad J.C."/>
            <person name="Goldman G.H."/>
            <person name="Houbraken J."/>
            <person name="Oakley B."/>
            <person name="Pocsi I."/>
            <person name="Scazzocchio C."/>
            <person name="Seiboth B."/>
            <person name="vanKuyk P.A."/>
            <person name="Wortman J."/>
            <person name="Dyer P.S."/>
            <person name="Grigoriev I.V."/>
        </authorList>
    </citation>
    <scope>NUCLEOTIDE SEQUENCE [LARGE SCALE GENOMIC DNA]</scope>
    <source>
        <strain evidence="16">ITEM 5010</strain>
    </source>
</reference>
<dbReference type="GO" id="GO:0046872">
    <property type="term" value="F:metal ion binding"/>
    <property type="evidence" value="ECO:0007669"/>
    <property type="project" value="UniProtKB-KW"/>
</dbReference>
<dbReference type="SUPFAM" id="SSF56784">
    <property type="entry name" value="HAD-like"/>
    <property type="match status" value="1"/>
</dbReference>
<sequence>MTRQRDYYKVLGISPNATQQEIRNAYKRVPVDSPDRPARTRKFQEISDAYYTLSDASRRREYDATRMAGGVEEEEEEIPRGGAGGFPWSAFGFGTDDSEHRASEQFGSVFEEMLREEGLASEDTDANGQTQSYPTSRFWSMVGGISGGALGFIVANAPGALAGAVAGNRLGAVRDAKGKSVYDVFLQLPRSDRARLLSELAAKPVAPQLVSALPPVSPLPGFSTFSISISIMATEAASVYPALQDRPLKGTIVLFDVDKTLTPARANVTSEMLSLLSQLRHKCAIGFVGGSNLPKQQEQLGTPSTNVTSLFDFCFAENGLIAFRLGKPLVSNSFIQWLGEEKYQKLVNFCLIYIAKLELPKKRGTFVEFRNGMINVSPIGRNASTEERKEFEAYDTIHNIRRDLVDALKKEFPDYGLSYSIGGEISFDVFPTGWDKTYCLQHIEAEKDITGIEYKTIHFFGDKTFPGGNDYEIYSDPRTIGHSVEDPDDTVRQLRQLFQL</sequence>
<evidence type="ECO:0000256" key="10">
    <source>
        <dbReference type="PIRSR" id="PIRSR605002-1"/>
    </source>
</evidence>
<feature type="binding site" evidence="11">
    <location>
        <position position="388"/>
    </location>
    <ligand>
        <name>alpha-D-mannose 1-phosphate</name>
        <dbReference type="ChEBI" id="CHEBI:58409"/>
    </ligand>
</feature>
<dbReference type="InterPro" id="IPR001623">
    <property type="entry name" value="DnaJ_domain"/>
</dbReference>
<dbReference type="EC" id="5.4.2.8" evidence="5 13"/>
<dbReference type="InterPro" id="IPR043169">
    <property type="entry name" value="PMM_cap"/>
</dbReference>
<dbReference type="FunFam" id="3.30.1240.20:FF:000001">
    <property type="entry name" value="Phosphomannomutase"/>
    <property type="match status" value="1"/>
</dbReference>
<dbReference type="GO" id="GO:0009298">
    <property type="term" value="P:GDP-mannose biosynthetic process"/>
    <property type="evidence" value="ECO:0007669"/>
    <property type="project" value="UniProtKB-UniPathway"/>
</dbReference>
<gene>
    <name evidence="15" type="ORF">ASPCADRAFT_513992</name>
</gene>
<dbReference type="InterPro" id="IPR006379">
    <property type="entry name" value="HAD-SF_hydro_IIB"/>
</dbReference>